<keyword evidence="1" id="KW-1133">Transmembrane helix</keyword>
<dbReference type="AlphaFoldDB" id="A0A175S154"/>
<feature type="transmembrane region" description="Helical" evidence="1">
    <location>
        <begin position="151"/>
        <end position="167"/>
    </location>
</feature>
<name>A0A175S154_9MICO</name>
<evidence type="ECO:0000313" key="2">
    <source>
        <dbReference type="EMBL" id="KTR08981.1"/>
    </source>
</evidence>
<sequence length="279" mass="29050">MSALDRALVAAAVAMSPTAHRETRREQWAADVQGAAELDLSPTALAFGAFTTALFHRRADRRTTWGTTMTAVPGSVRRTPHSIPTIPVLLALGVLSYFAGSALLGLLQRYNGFAAAMPVYVFDAAVLTVVPGISVCASLLLVTGVRLRRRVLGGVGALLVGVLWFALTTGTVNPPVHPALSLGIVAAGWLAASLVVLRRPGWTWSLLLLPVVAAILVFPLSNSVYGTELAYSIKAAIASAVAIVPFLVALLAAIVAGRMSTDSSTRFVAAEGALVDKSA</sequence>
<dbReference type="PATRIC" id="fig|33881.3.peg.1056"/>
<gene>
    <name evidence="2" type="ORF">NS184_03945</name>
</gene>
<keyword evidence="1" id="KW-0812">Transmembrane</keyword>
<keyword evidence="1" id="KW-0472">Membrane</keyword>
<protein>
    <submittedName>
        <fullName evidence="2">Uncharacterized protein</fullName>
    </submittedName>
</protein>
<dbReference type="Proteomes" id="UP000078252">
    <property type="component" value="Unassembled WGS sequence"/>
</dbReference>
<feature type="transmembrane region" description="Helical" evidence="1">
    <location>
        <begin position="231"/>
        <end position="256"/>
    </location>
</feature>
<comment type="caution">
    <text evidence="2">The sequence shown here is derived from an EMBL/GenBank/DDBJ whole genome shotgun (WGS) entry which is preliminary data.</text>
</comment>
<organism evidence="2 3">
    <name type="scientific">Curtobacterium luteum</name>
    <dbReference type="NCBI Taxonomy" id="33881"/>
    <lineage>
        <taxon>Bacteria</taxon>
        <taxon>Bacillati</taxon>
        <taxon>Actinomycetota</taxon>
        <taxon>Actinomycetes</taxon>
        <taxon>Micrococcales</taxon>
        <taxon>Microbacteriaceae</taxon>
        <taxon>Curtobacterium</taxon>
    </lineage>
</organism>
<feature type="transmembrane region" description="Helical" evidence="1">
    <location>
        <begin position="179"/>
        <end position="197"/>
    </location>
</feature>
<feature type="transmembrane region" description="Helical" evidence="1">
    <location>
        <begin position="119"/>
        <end position="142"/>
    </location>
</feature>
<feature type="transmembrane region" description="Helical" evidence="1">
    <location>
        <begin position="86"/>
        <end position="107"/>
    </location>
</feature>
<dbReference type="EMBL" id="LDQC01000023">
    <property type="protein sequence ID" value="KTR08981.1"/>
    <property type="molecule type" value="Genomic_DNA"/>
</dbReference>
<evidence type="ECO:0000313" key="3">
    <source>
        <dbReference type="Proteomes" id="UP000078252"/>
    </source>
</evidence>
<dbReference type="RefSeq" id="WP_058724838.1">
    <property type="nucleotide sequence ID" value="NZ_LDQC01000023.1"/>
</dbReference>
<proteinExistence type="predicted"/>
<evidence type="ECO:0000256" key="1">
    <source>
        <dbReference type="SAM" id="Phobius"/>
    </source>
</evidence>
<feature type="transmembrane region" description="Helical" evidence="1">
    <location>
        <begin position="204"/>
        <end position="225"/>
    </location>
</feature>
<accession>A0A175S154</accession>
<reference evidence="2 3" key="1">
    <citation type="journal article" date="2016" name="Front. Microbiol.">
        <title>Genomic Resource of Rice Seed Associated Bacteria.</title>
        <authorList>
            <person name="Midha S."/>
            <person name="Bansal K."/>
            <person name="Sharma S."/>
            <person name="Kumar N."/>
            <person name="Patil P.P."/>
            <person name="Chaudhry V."/>
            <person name="Patil P.B."/>
        </authorList>
    </citation>
    <scope>NUCLEOTIDE SEQUENCE [LARGE SCALE GENOMIC DNA]</scope>
    <source>
        <strain evidence="2 3">NS184</strain>
    </source>
</reference>
<dbReference type="STRING" id="33881.NS184_03945"/>